<evidence type="ECO:0000313" key="1">
    <source>
        <dbReference type="EMBL" id="XBH16202.1"/>
    </source>
</evidence>
<dbReference type="RefSeq" id="WP_348261429.1">
    <property type="nucleotide sequence ID" value="NZ_CP121196.1"/>
</dbReference>
<protein>
    <submittedName>
        <fullName evidence="1">Uncharacterized protein</fullName>
    </submittedName>
</protein>
<reference evidence="1" key="1">
    <citation type="submission" date="2023-03" db="EMBL/GenBank/DDBJ databases">
        <title>Edaphobacter sp.</title>
        <authorList>
            <person name="Huber K.J."/>
            <person name="Papendorf J."/>
            <person name="Pilke C."/>
            <person name="Bunk B."/>
            <person name="Sproeer C."/>
            <person name="Pester M."/>
        </authorList>
    </citation>
    <scope>NUCLEOTIDE SEQUENCE</scope>
    <source>
        <strain evidence="1">DSM 110680</strain>
    </source>
</reference>
<dbReference type="EMBL" id="CP121196">
    <property type="protein sequence ID" value="XBH16202.1"/>
    <property type="molecule type" value="Genomic_DNA"/>
</dbReference>
<organism evidence="1">
    <name type="scientific">Telmatobacter sp. DSM 110680</name>
    <dbReference type="NCBI Taxonomy" id="3036704"/>
    <lineage>
        <taxon>Bacteria</taxon>
        <taxon>Pseudomonadati</taxon>
        <taxon>Acidobacteriota</taxon>
        <taxon>Terriglobia</taxon>
        <taxon>Terriglobales</taxon>
        <taxon>Acidobacteriaceae</taxon>
        <taxon>Telmatobacter</taxon>
    </lineage>
</organism>
<dbReference type="AlphaFoldDB" id="A0AAU7DGC4"/>
<name>A0AAU7DGC4_9BACT</name>
<proteinExistence type="predicted"/>
<sequence>MNEWKLVQKDSSEALARLHFFSVTKKHAKGEIEARITVKEFASSKTSDMQFYATADLELNQKTLRFQPCGWSETLVGALGECMRNLRKFDYESADDPSALPSDCGPVIT</sequence>
<accession>A0AAU7DGC4</accession>
<gene>
    <name evidence="1" type="ORF">P8935_16690</name>
</gene>